<evidence type="ECO:0000259" key="2">
    <source>
        <dbReference type="PROSITE" id="PS50110"/>
    </source>
</evidence>
<proteinExistence type="predicted"/>
<feature type="modified residue" description="4-aspartylphosphate" evidence="1">
    <location>
        <position position="69"/>
    </location>
</feature>
<feature type="domain" description="Response regulatory" evidence="2">
    <location>
        <begin position="12"/>
        <end position="138"/>
    </location>
</feature>
<dbReference type="PROSITE" id="PS50110">
    <property type="entry name" value="RESPONSE_REGULATORY"/>
    <property type="match status" value="1"/>
</dbReference>
<reference evidence="3 4" key="1">
    <citation type="submission" date="2019-12" db="EMBL/GenBank/DDBJ databases">
        <title>Spirosoma sp. HMF4905 genome sequencing and assembly.</title>
        <authorList>
            <person name="Kang H."/>
            <person name="Cha I."/>
            <person name="Kim H."/>
            <person name="Joh K."/>
        </authorList>
    </citation>
    <scope>NUCLEOTIDE SEQUENCE [LARGE SCALE GENOMIC DNA]</scope>
    <source>
        <strain evidence="3 4">HMF4905</strain>
    </source>
</reference>
<dbReference type="AlphaFoldDB" id="A0A7K1S9E0"/>
<dbReference type="RefSeq" id="WP_157584682.1">
    <property type="nucleotide sequence ID" value="NZ_WPIN01000003.1"/>
</dbReference>
<dbReference type="Proteomes" id="UP000436006">
    <property type="component" value="Unassembled WGS sequence"/>
</dbReference>
<evidence type="ECO:0000313" key="4">
    <source>
        <dbReference type="Proteomes" id="UP000436006"/>
    </source>
</evidence>
<dbReference type="InterPro" id="IPR052893">
    <property type="entry name" value="TCS_response_regulator"/>
</dbReference>
<dbReference type="SUPFAM" id="SSF52172">
    <property type="entry name" value="CheY-like"/>
    <property type="match status" value="1"/>
</dbReference>
<comment type="caution">
    <text evidence="3">The sequence shown here is derived from an EMBL/GenBank/DDBJ whole genome shotgun (WGS) entry which is preliminary data.</text>
</comment>
<dbReference type="InterPro" id="IPR001789">
    <property type="entry name" value="Sig_transdc_resp-reg_receiver"/>
</dbReference>
<dbReference type="Pfam" id="PF00072">
    <property type="entry name" value="Response_reg"/>
    <property type="match status" value="1"/>
</dbReference>
<evidence type="ECO:0000313" key="3">
    <source>
        <dbReference type="EMBL" id="MVM30453.1"/>
    </source>
</evidence>
<sequence>MTGHTITRKSLKLLIIEDNDDQWIIMQEAFNLRFREATLQRTATLEQTLGFLAQWRTQEGELPHLILLDLFLPTEAAGWQLLKQVKELSPALRRIPVVMFTNSSAVANIEEAYQLGVSSYLTKPIELADWLTCITQLRVYWWETVTLPPVRHEF</sequence>
<accession>A0A7K1S9E0</accession>
<keyword evidence="1" id="KW-0597">Phosphoprotein</keyword>
<dbReference type="InterPro" id="IPR011006">
    <property type="entry name" value="CheY-like_superfamily"/>
</dbReference>
<dbReference type="GO" id="GO:0000160">
    <property type="term" value="P:phosphorelay signal transduction system"/>
    <property type="evidence" value="ECO:0007669"/>
    <property type="project" value="InterPro"/>
</dbReference>
<dbReference type="PANTHER" id="PTHR44520:SF2">
    <property type="entry name" value="RESPONSE REGULATOR RCP1"/>
    <property type="match status" value="1"/>
</dbReference>
<organism evidence="3 4">
    <name type="scientific">Spirosoma arboris</name>
    <dbReference type="NCBI Taxonomy" id="2682092"/>
    <lineage>
        <taxon>Bacteria</taxon>
        <taxon>Pseudomonadati</taxon>
        <taxon>Bacteroidota</taxon>
        <taxon>Cytophagia</taxon>
        <taxon>Cytophagales</taxon>
        <taxon>Cytophagaceae</taxon>
        <taxon>Spirosoma</taxon>
    </lineage>
</organism>
<gene>
    <name evidence="3" type="ORF">GO755_10445</name>
</gene>
<keyword evidence="4" id="KW-1185">Reference proteome</keyword>
<name>A0A7K1S9E0_9BACT</name>
<dbReference type="PANTHER" id="PTHR44520">
    <property type="entry name" value="RESPONSE REGULATOR RCP1-RELATED"/>
    <property type="match status" value="1"/>
</dbReference>
<dbReference type="EMBL" id="WPIN01000003">
    <property type="protein sequence ID" value="MVM30453.1"/>
    <property type="molecule type" value="Genomic_DNA"/>
</dbReference>
<evidence type="ECO:0000256" key="1">
    <source>
        <dbReference type="PROSITE-ProRule" id="PRU00169"/>
    </source>
</evidence>
<dbReference type="SMART" id="SM00448">
    <property type="entry name" value="REC"/>
    <property type="match status" value="1"/>
</dbReference>
<dbReference type="Gene3D" id="3.40.50.2300">
    <property type="match status" value="1"/>
</dbReference>
<protein>
    <submittedName>
        <fullName evidence="3">Response regulator</fullName>
    </submittedName>
</protein>